<organism evidence="1 2">
    <name type="scientific">Phytophthora palmivora</name>
    <dbReference type="NCBI Taxonomy" id="4796"/>
    <lineage>
        <taxon>Eukaryota</taxon>
        <taxon>Sar</taxon>
        <taxon>Stramenopiles</taxon>
        <taxon>Oomycota</taxon>
        <taxon>Peronosporomycetes</taxon>
        <taxon>Peronosporales</taxon>
        <taxon>Peronosporaceae</taxon>
        <taxon>Phytophthora</taxon>
    </lineage>
</organism>
<dbReference type="AlphaFoldDB" id="A0A2P4Y278"/>
<sequence length="164" mass="18276">MAKSQLVACTALQPRRAAIDVLQDIAVTIRSQLPIYHALRDVRCSATRRLTASICTSWVVTILGHPFKGLHHAEAARLHRGAARESLMPLRIRHTVGRKFDLRPDAFPNLRTVQNTVQHFRRTCLGGDDKCKIVANALMKFEGVNVGMMYSRSKKSMMGPATLS</sequence>
<dbReference type="Proteomes" id="UP000237271">
    <property type="component" value="Unassembled WGS sequence"/>
</dbReference>
<reference evidence="1 2" key="1">
    <citation type="journal article" date="2017" name="Genome Biol. Evol.">
        <title>Phytophthora megakarya and P. palmivora, closely related causal agents of cacao black pod rot, underwent increases in genome sizes and gene numbers by different mechanisms.</title>
        <authorList>
            <person name="Ali S.S."/>
            <person name="Shao J."/>
            <person name="Lary D.J."/>
            <person name="Kronmiller B."/>
            <person name="Shen D."/>
            <person name="Strem M.D."/>
            <person name="Amoako-Attah I."/>
            <person name="Akrofi A.Y."/>
            <person name="Begoude B.A."/>
            <person name="Ten Hoopen G.M."/>
            <person name="Coulibaly K."/>
            <person name="Kebe B.I."/>
            <person name="Melnick R.L."/>
            <person name="Guiltinan M.J."/>
            <person name="Tyler B.M."/>
            <person name="Meinhardt L.W."/>
            <person name="Bailey B.A."/>
        </authorList>
    </citation>
    <scope>NUCLEOTIDE SEQUENCE [LARGE SCALE GENOMIC DNA]</scope>
    <source>
        <strain evidence="2">sbr112.9</strain>
    </source>
</reference>
<comment type="caution">
    <text evidence="1">The sequence shown here is derived from an EMBL/GenBank/DDBJ whole genome shotgun (WGS) entry which is preliminary data.</text>
</comment>
<dbReference type="EMBL" id="NCKW01006391">
    <property type="protein sequence ID" value="POM71908.1"/>
    <property type="molecule type" value="Genomic_DNA"/>
</dbReference>
<proteinExistence type="predicted"/>
<evidence type="ECO:0000313" key="1">
    <source>
        <dbReference type="EMBL" id="POM71908.1"/>
    </source>
</evidence>
<evidence type="ECO:0000313" key="2">
    <source>
        <dbReference type="Proteomes" id="UP000237271"/>
    </source>
</evidence>
<name>A0A2P4Y278_9STRA</name>
<gene>
    <name evidence="1" type="ORF">PHPALM_11454</name>
</gene>
<keyword evidence="2" id="KW-1185">Reference proteome</keyword>
<accession>A0A2P4Y278</accession>
<protein>
    <submittedName>
        <fullName evidence="1">Uncharacterized protein</fullName>
    </submittedName>
</protein>